<dbReference type="AlphaFoldDB" id="A0A2V2NES5"/>
<protein>
    <submittedName>
        <fullName evidence="1">Uncharacterized protein</fullName>
    </submittedName>
</protein>
<evidence type="ECO:0000313" key="1">
    <source>
        <dbReference type="EMBL" id="PWR74887.1"/>
    </source>
</evidence>
<dbReference type="RefSeq" id="WP_181391293.1">
    <property type="nucleotide sequence ID" value="NZ_QGMZ01000014.1"/>
</dbReference>
<gene>
    <name evidence="1" type="ORF">DLD82_06565</name>
</gene>
<proteinExistence type="predicted"/>
<dbReference type="Proteomes" id="UP000245934">
    <property type="component" value="Unassembled WGS sequence"/>
</dbReference>
<organism evidence="1 2">
    <name type="scientific">Methanospirillum stamsii</name>
    <dbReference type="NCBI Taxonomy" id="1277351"/>
    <lineage>
        <taxon>Archaea</taxon>
        <taxon>Methanobacteriati</taxon>
        <taxon>Methanobacteriota</taxon>
        <taxon>Stenosarchaea group</taxon>
        <taxon>Methanomicrobia</taxon>
        <taxon>Methanomicrobiales</taxon>
        <taxon>Methanospirillaceae</taxon>
        <taxon>Methanospirillum</taxon>
    </lineage>
</organism>
<name>A0A2V2NES5_9EURY</name>
<reference evidence="1 2" key="1">
    <citation type="submission" date="2018-05" db="EMBL/GenBank/DDBJ databases">
        <title>Draft genome of Methanospirillum stamsii Pt1.</title>
        <authorList>
            <person name="Dueholm M.S."/>
            <person name="Nielsen P.H."/>
            <person name="Bakmann L.F."/>
            <person name="Otzen D.E."/>
        </authorList>
    </citation>
    <scope>NUCLEOTIDE SEQUENCE [LARGE SCALE GENOMIC DNA]</scope>
    <source>
        <strain evidence="1 2">Pt1</strain>
    </source>
</reference>
<keyword evidence="2" id="KW-1185">Reference proteome</keyword>
<accession>A0A2V2NES5</accession>
<dbReference type="EMBL" id="QGMZ01000014">
    <property type="protein sequence ID" value="PWR74887.1"/>
    <property type="molecule type" value="Genomic_DNA"/>
</dbReference>
<sequence>LEELKENEGIYRYASAGIKVVNDETYVDVYAQPKKQVKYHNVRIPVAYTLEEALKLLSDTIKEMKKPDPDPI</sequence>
<evidence type="ECO:0000313" key="2">
    <source>
        <dbReference type="Proteomes" id="UP000245934"/>
    </source>
</evidence>
<comment type="caution">
    <text evidence="1">The sequence shown here is derived from an EMBL/GenBank/DDBJ whole genome shotgun (WGS) entry which is preliminary data.</text>
</comment>
<feature type="non-terminal residue" evidence="1">
    <location>
        <position position="1"/>
    </location>
</feature>